<dbReference type="AlphaFoldDB" id="A0A9Q5JGL2"/>
<protein>
    <recommendedName>
        <fullName evidence="5">Phage tail tape measure protein</fullName>
    </recommendedName>
</protein>
<evidence type="ECO:0000313" key="3">
    <source>
        <dbReference type="EMBL" id="OFI46758.1"/>
    </source>
</evidence>
<evidence type="ECO:0008006" key="5">
    <source>
        <dbReference type="Google" id="ProtNLM"/>
    </source>
</evidence>
<feature type="transmembrane region" description="Helical" evidence="2">
    <location>
        <begin position="691"/>
        <end position="709"/>
    </location>
</feature>
<organism evidence="3 4">
    <name type="scientific">Floricoccus penangensis</name>
    <dbReference type="NCBI Taxonomy" id="1859475"/>
    <lineage>
        <taxon>Bacteria</taxon>
        <taxon>Bacillati</taxon>
        <taxon>Bacillota</taxon>
        <taxon>Bacilli</taxon>
        <taxon>Lactobacillales</taxon>
        <taxon>Streptococcaceae</taxon>
        <taxon>Floricoccus</taxon>
    </lineage>
</organism>
<keyword evidence="1" id="KW-0175">Coiled coil</keyword>
<evidence type="ECO:0000313" key="4">
    <source>
        <dbReference type="Proteomes" id="UP000177273"/>
    </source>
</evidence>
<feature type="transmembrane region" description="Helical" evidence="2">
    <location>
        <begin position="757"/>
        <end position="777"/>
    </location>
</feature>
<name>A0A9Q5JGL2_9LACT</name>
<feature type="coiled-coil region" evidence="1">
    <location>
        <begin position="31"/>
        <end position="99"/>
    </location>
</feature>
<keyword evidence="2" id="KW-0472">Membrane</keyword>
<keyword evidence="2" id="KW-0812">Transmembrane</keyword>
<reference evidence="4" key="1">
    <citation type="submission" date="2016-09" db="EMBL/GenBank/DDBJ databases">
        <title>Draft genome sequence of a novel species of the family Streptococcaceae isolated from flowers.</title>
        <authorList>
            <person name="Chuah L.-O."/>
            <person name="Yap K.-P."/>
            <person name="Thong K.L."/>
            <person name="Liong M.T."/>
            <person name="Ahmad R."/>
            <person name="Rusul G."/>
        </authorList>
    </citation>
    <scope>NUCLEOTIDE SEQUENCE [LARGE SCALE GENOMIC DNA]</scope>
    <source>
        <strain evidence="4">HibF3</strain>
    </source>
</reference>
<gene>
    <name evidence="3" type="ORF">BG262_02875</name>
</gene>
<sequence>MAASGIGQFSINVKSNLKDFYGTLYKTSQTMDELTKKKHQLQIDSKKLDELRDKSQRIAAEMRDLRQQKTEIRIGIKDTKIAQKEIEKIDIKISKLRDEKNSINLDPSKVKDASKQVGMIDKELNALSNKRHSILMNTVNIDEAQKKLNELDKSIASKNGEKLKIEADIQPIRTANAELYKVDQEIDRINNSKVKVDFGSMASGLDAISGKIMEVTKALAGIASAGAAATASFLKDSVNAASDLEQNTGGVEKLFGASSQKVLEDSKKAYKEAGISQNEYLEQSTTFSASLIKAFENGSTETIDSKGEKEALKKKKADIEKEIKELNNKGTQLNIDSEPKYIYKNGKKKKVDDTDKKATLKDYKQQALDLKKQKEQIDEQINNLPGKSTKTTGKLSKEDAQSEAAKYANQAIIDMSDNANVFGTNMSEIQNAYNGFAKNNFTMLDNLKLGFAGSQEGAIELVNAYGGLDHEVTSIGQVTMPLMIESIHNAQEAMKITGTTAKEAAETYEGSMKMMKSAWQDFLATGDASKLLDAIPTYLTNLDKKLEELTPKIIESFKKLAKELPEKIKPILEKMGSALKEILDSVLGEGFTDNFVNGMKPFFNGIKWLFDVGSKTFGSGDKNFAWIGTAIPALLKLVIGLKVVSGILKTLNFLGNFKMPGIGSLFSSFGKDKEGGIGSVGKIDLGMLKKVGTGLLVIAGIAGTIWIVAKAFQEVANIDGDFGSIAGKIGAMTLGIIAIGGLALVVGAIMSTGIGTGILIAGLLGILGIVGTIWLVGKAFSSLVNMNLDKESIKTAIIAITDSLDVLRDSFTGYGLGEFFDDIKHMISNFMDSLIIDQLIGIGNNLQKLAELQLDSASIKSTIIAITDSLDIMHAGFTGYDFNSFFEDVANLISNFMDAKLLDQIMSMGEELAKLQELELDSKAISSTFNAINTAIESMGSDDESIWDKLGSLFGGKLDEGNYGELAESFAKLNEIAVSLQAIQSANLDEKELPAKIKILKDAIESISTINTTDITSDLQGVSNALDAMIQKISKDSPPKFLDLGKKLADKVNQGFSQNLNLNNAIKNSIMRVGTNQIEDLGSKLARMLNNSFSKNLKIGSSINNATKGTKFSFSASDGTPRATMASGGLATRDVILNDSPEHPMIANGEWVVPKKIVDKLGTGFLTRLNQGTISRTFQGLGQSISNATSSIINNNYYNNYNEEKNVNIYNGNSMSEQMIDSRYAGGMV</sequence>
<feature type="transmembrane region" description="Helical" evidence="2">
    <location>
        <begin position="729"/>
        <end position="750"/>
    </location>
</feature>
<dbReference type="RefSeq" id="WP_070787891.1">
    <property type="nucleotide sequence ID" value="NZ_MKIQ01000027.1"/>
</dbReference>
<evidence type="ECO:0000256" key="1">
    <source>
        <dbReference type="SAM" id="Coils"/>
    </source>
</evidence>
<dbReference type="Proteomes" id="UP000177273">
    <property type="component" value="Unassembled WGS sequence"/>
</dbReference>
<proteinExistence type="predicted"/>
<keyword evidence="2" id="KW-1133">Transmembrane helix</keyword>
<comment type="caution">
    <text evidence="3">The sequence shown here is derived from an EMBL/GenBank/DDBJ whole genome shotgun (WGS) entry which is preliminary data.</text>
</comment>
<dbReference type="OrthoDB" id="28713at2"/>
<accession>A0A9Q5JGL2</accession>
<evidence type="ECO:0000256" key="2">
    <source>
        <dbReference type="SAM" id="Phobius"/>
    </source>
</evidence>
<keyword evidence="4" id="KW-1185">Reference proteome</keyword>
<dbReference type="EMBL" id="MKIQ01000027">
    <property type="protein sequence ID" value="OFI46758.1"/>
    <property type="molecule type" value="Genomic_DNA"/>
</dbReference>
<feature type="transmembrane region" description="Helical" evidence="2">
    <location>
        <begin position="624"/>
        <end position="644"/>
    </location>
</feature>
<feature type="coiled-coil region" evidence="1">
    <location>
        <begin position="309"/>
        <end position="336"/>
    </location>
</feature>